<accession>A0A917EEQ2</accession>
<feature type="compositionally biased region" description="Low complexity" evidence="1">
    <location>
        <begin position="27"/>
        <end position="42"/>
    </location>
</feature>
<reference evidence="3" key="1">
    <citation type="journal article" date="2019" name="Int. J. Syst. Evol. Microbiol.">
        <title>The Global Catalogue of Microorganisms (GCM) 10K type strain sequencing project: providing services to taxonomists for standard genome sequencing and annotation.</title>
        <authorList>
            <consortium name="The Broad Institute Genomics Platform"/>
            <consortium name="The Broad Institute Genome Sequencing Center for Infectious Disease"/>
            <person name="Wu L."/>
            <person name="Ma J."/>
        </authorList>
    </citation>
    <scope>NUCLEOTIDE SEQUENCE [LARGE SCALE GENOMIC DNA]</scope>
    <source>
        <strain evidence="3">CGMCC 1.12664</strain>
    </source>
</reference>
<dbReference type="AlphaFoldDB" id="A0A917EEQ2"/>
<name>A0A917EEQ2_9RHOB</name>
<proteinExistence type="predicted"/>
<gene>
    <name evidence="2" type="ORF">GCM10011360_17520</name>
</gene>
<keyword evidence="3" id="KW-1185">Reference proteome</keyword>
<dbReference type="Proteomes" id="UP000612855">
    <property type="component" value="Unassembled WGS sequence"/>
</dbReference>
<dbReference type="EMBL" id="BMFJ01000001">
    <property type="protein sequence ID" value="GGE29948.1"/>
    <property type="molecule type" value="Genomic_DNA"/>
</dbReference>
<feature type="region of interest" description="Disordered" evidence="1">
    <location>
        <begin position="15"/>
        <end position="42"/>
    </location>
</feature>
<evidence type="ECO:0000313" key="3">
    <source>
        <dbReference type="Proteomes" id="UP000612855"/>
    </source>
</evidence>
<dbReference type="RefSeq" id="WP_188477269.1">
    <property type="nucleotide sequence ID" value="NZ_BMFJ01000001.1"/>
</dbReference>
<protein>
    <submittedName>
        <fullName evidence="2">Uncharacterized protein</fullName>
    </submittedName>
</protein>
<sequence>MNLMQNPWWKIRLFAPADEGNPGGGDDTAPAGGDDTVSTGDDTISTEADYSFLPEQFRPEGKADIDGFKAHYDELASFHARRGEELAEVPEDGKGYEFAIPDNIDYGDLDLPEDFNPKLLLDDPAMAPLFEEFGGLLHKHNIPKGAAGEFIGLLAKYEAASFSPLFVKSKEEFASLGTAAQSRVDAVTRALEARLPAELVPGLTVAINTAAGVKALEKLLNPRALKTSDPVPKSGDPTKADLDNYYANPTK</sequence>
<evidence type="ECO:0000256" key="1">
    <source>
        <dbReference type="SAM" id="MobiDB-lite"/>
    </source>
</evidence>
<feature type="region of interest" description="Disordered" evidence="1">
    <location>
        <begin position="224"/>
        <end position="251"/>
    </location>
</feature>
<evidence type="ECO:0000313" key="2">
    <source>
        <dbReference type="EMBL" id="GGE29948.1"/>
    </source>
</evidence>
<organism evidence="2 3">
    <name type="scientific">Primorskyibacter flagellatus</name>
    <dbReference type="NCBI Taxonomy" id="1387277"/>
    <lineage>
        <taxon>Bacteria</taxon>
        <taxon>Pseudomonadati</taxon>
        <taxon>Pseudomonadota</taxon>
        <taxon>Alphaproteobacteria</taxon>
        <taxon>Rhodobacterales</taxon>
        <taxon>Roseobacteraceae</taxon>
        <taxon>Primorskyibacter</taxon>
    </lineage>
</organism>
<comment type="caution">
    <text evidence="2">The sequence shown here is derived from an EMBL/GenBank/DDBJ whole genome shotgun (WGS) entry which is preliminary data.</text>
</comment>